<name>M6CZZ4_9LEPT</name>
<organism evidence="1 2">
    <name type="scientific">Leptospira alstonii serovar Sichuan str. 79601</name>
    <dbReference type="NCBI Taxonomy" id="1218565"/>
    <lineage>
        <taxon>Bacteria</taxon>
        <taxon>Pseudomonadati</taxon>
        <taxon>Spirochaetota</taxon>
        <taxon>Spirochaetia</taxon>
        <taxon>Leptospirales</taxon>
        <taxon>Leptospiraceae</taxon>
        <taxon>Leptospira</taxon>
    </lineage>
</organism>
<evidence type="ECO:0000313" key="1">
    <source>
        <dbReference type="EMBL" id="EMJ96026.1"/>
    </source>
</evidence>
<proteinExistence type="predicted"/>
<evidence type="ECO:0000313" key="2">
    <source>
        <dbReference type="Proteomes" id="UP000011988"/>
    </source>
</evidence>
<reference evidence="1 2" key="1">
    <citation type="submission" date="2013-01" db="EMBL/GenBank/DDBJ databases">
        <authorList>
            <person name="Harkins D.M."/>
            <person name="Durkin A.S."/>
            <person name="Brinkac L.M."/>
            <person name="Haft D.H."/>
            <person name="Selengut J.D."/>
            <person name="Sanka R."/>
            <person name="DePew J."/>
            <person name="Purushe J."/>
            <person name="Galloway R.L."/>
            <person name="Vinetz J.M."/>
            <person name="Sutton G.G."/>
            <person name="Nierman W.C."/>
            <person name="Fouts D.E."/>
        </authorList>
    </citation>
    <scope>NUCLEOTIDE SEQUENCE [LARGE SCALE GENOMIC DNA]</scope>
    <source>
        <strain evidence="1 2">79601</strain>
    </source>
</reference>
<dbReference type="AlphaFoldDB" id="M6CZZ4"/>
<comment type="caution">
    <text evidence="1">The sequence shown here is derived from an EMBL/GenBank/DDBJ whole genome shotgun (WGS) entry which is preliminary data.</text>
</comment>
<protein>
    <submittedName>
        <fullName evidence="1">Uncharacterized protein</fullName>
    </submittedName>
</protein>
<dbReference type="Proteomes" id="UP000011988">
    <property type="component" value="Unassembled WGS sequence"/>
</dbReference>
<sequence>MLSNWIAFYFIEITKTYFVCRKNIYFFEYRNARKALVFDF</sequence>
<dbReference type="PATRIC" id="fig|1218565.3.peg.1571"/>
<gene>
    <name evidence="1" type="ORF">LEP1GSC194_0575</name>
</gene>
<dbReference type="EMBL" id="ANIK01000028">
    <property type="protein sequence ID" value="EMJ96026.1"/>
    <property type="molecule type" value="Genomic_DNA"/>
</dbReference>
<accession>M6CZZ4</accession>